<feature type="transmembrane region" description="Helical" evidence="6">
    <location>
        <begin position="64"/>
        <end position="85"/>
    </location>
</feature>
<keyword evidence="5 6" id="KW-0472">Membrane</keyword>
<comment type="caution">
    <text evidence="7">The sequence shown here is derived from an EMBL/GenBank/DDBJ whole genome shotgun (WGS) entry which is preliminary data.</text>
</comment>
<feature type="transmembrane region" description="Helical" evidence="6">
    <location>
        <begin position="370"/>
        <end position="392"/>
    </location>
</feature>
<evidence type="ECO:0000313" key="8">
    <source>
        <dbReference type="Proteomes" id="UP000470246"/>
    </source>
</evidence>
<dbReference type="CDD" id="cd06173">
    <property type="entry name" value="MFS_MefA_like"/>
    <property type="match status" value="1"/>
</dbReference>
<evidence type="ECO:0000256" key="2">
    <source>
        <dbReference type="ARBA" id="ARBA00022475"/>
    </source>
</evidence>
<dbReference type="SUPFAM" id="SSF103473">
    <property type="entry name" value="MFS general substrate transporter"/>
    <property type="match status" value="1"/>
</dbReference>
<evidence type="ECO:0000256" key="5">
    <source>
        <dbReference type="ARBA" id="ARBA00023136"/>
    </source>
</evidence>
<gene>
    <name evidence="7" type="ORF">GCU56_15750</name>
</gene>
<feature type="transmembrane region" description="Helical" evidence="6">
    <location>
        <begin position="105"/>
        <end position="131"/>
    </location>
</feature>
<evidence type="ECO:0000256" key="6">
    <source>
        <dbReference type="SAM" id="Phobius"/>
    </source>
</evidence>
<dbReference type="AlphaFoldDB" id="A0A7K3W367"/>
<name>A0A7K3W367_9ACTN</name>
<feature type="transmembrane region" description="Helical" evidence="6">
    <location>
        <begin position="305"/>
        <end position="327"/>
    </location>
</feature>
<dbReference type="PANTHER" id="PTHR23513">
    <property type="entry name" value="INTEGRAL MEMBRANE EFFLUX PROTEIN-RELATED"/>
    <property type="match status" value="1"/>
</dbReference>
<comment type="subcellular location">
    <subcellularLocation>
        <location evidence="1">Cell membrane</location>
        <topology evidence="1">Multi-pass membrane protein</topology>
    </subcellularLocation>
</comment>
<evidence type="ECO:0000256" key="3">
    <source>
        <dbReference type="ARBA" id="ARBA00022692"/>
    </source>
</evidence>
<feature type="transmembrane region" description="Helical" evidence="6">
    <location>
        <begin position="398"/>
        <end position="418"/>
    </location>
</feature>
<feature type="transmembrane region" description="Helical" evidence="6">
    <location>
        <begin position="333"/>
        <end position="358"/>
    </location>
</feature>
<evidence type="ECO:0000256" key="4">
    <source>
        <dbReference type="ARBA" id="ARBA00022989"/>
    </source>
</evidence>
<evidence type="ECO:0000313" key="7">
    <source>
        <dbReference type="EMBL" id="NEK59315.1"/>
    </source>
</evidence>
<dbReference type="PANTHER" id="PTHR23513:SF11">
    <property type="entry name" value="STAPHYLOFERRIN A TRANSPORTER"/>
    <property type="match status" value="1"/>
</dbReference>
<feature type="transmembrane region" description="Helical" evidence="6">
    <location>
        <begin position="180"/>
        <end position="201"/>
    </location>
</feature>
<dbReference type="InterPro" id="IPR036259">
    <property type="entry name" value="MFS_trans_sf"/>
</dbReference>
<feature type="transmembrane region" description="Helical" evidence="6">
    <location>
        <begin position="271"/>
        <end position="293"/>
    </location>
</feature>
<dbReference type="GO" id="GO:0022857">
    <property type="term" value="F:transmembrane transporter activity"/>
    <property type="evidence" value="ECO:0007669"/>
    <property type="project" value="InterPro"/>
</dbReference>
<dbReference type="EMBL" id="JAAGWF010000017">
    <property type="protein sequence ID" value="NEK59315.1"/>
    <property type="molecule type" value="Genomic_DNA"/>
</dbReference>
<feature type="transmembrane region" description="Helical" evidence="6">
    <location>
        <begin position="242"/>
        <end position="265"/>
    </location>
</feature>
<evidence type="ECO:0000256" key="1">
    <source>
        <dbReference type="ARBA" id="ARBA00004651"/>
    </source>
</evidence>
<dbReference type="InterPro" id="IPR011701">
    <property type="entry name" value="MFS"/>
</dbReference>
<reference evidence="7 8" key="1">
    <citation type="submission" date="2020-02" db="EMBL/GenBank/DDBJ databases">
        <title>Geodermatophilus sabuli CPCC 205279 I12A-02694.</title>
        <authorList>
            <person name="Jiang Z."/>
        </authorList>
    </citation>
    <scope>NUCLEOTIDE SEQUENCE [LARGE SCALE GENOMIC DNA]</scope>
    <source>
        <strain evidence="7 8">I12A-02694</strain>
    </source>
</reference>
<keyword evidence="3 6" id="KW-0812">Transmembrane</keyword>
<keyword evidence="4 6" id="KW-1133">Transmembrane helix</keyword>
<dbReference type="Gene3D" id="1.20.1250.20">
    <property type="entry name" value="MFS general substrate transporter like domains"/>
    <property type="match status" value="1"/>
</dbReference>
<proteinExistence type="predicted"/>
<organism evidence="7 8">
    <name type="scientific">Geodermatophilus sabuli</name>
    <dbReference type="NCBI Taxonomy" id="1564158"/>
    <lineage>
        <taxon>Bacteria</taxon>
        <taxon>Bacillati</taxon>
        <taxon>Actinomycetota</taxon>
        <taxon>Actinomycetes</taxon>
        <taxon>Geodermatophilales</taxon>
        <taxon>Geodermatophilaceae</taxon>
        <taxon>Geodermatophilus</taxon>
    </lineage>
</organism>
<keyword evidence="8" id="KW-1185">Reference proteome</keyword>
<accession>A0A7K3W367</accession>
<dbReference type="Proteomes" id="UP000470246">
    <property type="component" value="Unassembled WGS sequence"/>
</dbReference>
<keyword evidence="2" id="KW-1003">Cell membrane</keyword>
<dbReference type="Pfam" id="PF07690">
    <property type="entry name" value="MFS_1"/>
    <property type="match status" value="1"/>
</dbReference>
<dbReference type="GO" id="GO:0005886">
    <property type="term" value="C:plasma membrane"/>
    <property type="evidence" value="ECO:0007669"/>
    <property type="project" value="UniProtKB-SubCell"/>
</dbReference>
<protein>
    <submittedName>
        <fullName evidence="7">MFS transporter</fullName>
    </submittedName>
</protein>
<sequence>MSAAAPAGSDRTGAPESRPATFREVLAEREFRPLFGSYLLSTAGDELARVALTVLVYQRTSSPLLSAITFGISYLPWLLGGPLLSTLADRFPRHRVLITTDVARVVLVAGMAIPGTPLPVLLALLLLVALCAPPFESARSALMADVLDGDRYALATSLTNVGAQVAQVAGFVLAGSLVALFSPSAVLLLDAATFAVSALWLSARLQRRPAPAAEAGGEAGRSVWRDAGDGVRLIGRSPRLRAILVLTWVGTLFANAAEGIATPLVDGLGEGAAHVGVLLAANPLGVTVGGLLLARVLTQERRERLVPVLVVLSLLPILAAGLVTMWAGPGRGAYVLVVVLMFVAGLGASWTIPLNVAFVQAVPSAFRGRAFGVAVSGLYGVQGLGVLVAGLAAEGLPAGAVVALIGGTGLLAVVWPLLSYGRTQGHVAATATPAGRSVP</sequence>